<reference evidence="2" key="1">
    <citation type="submission" date="2009-08" db="EMBL/GenBank/DDBJ databases">
        <title>Annotation of Salpingoeca rosetta.</title>
        <authorList>
            <consortium name="The Broad Institute Genome Sequencing Platform"/>
            <person name="Russ C."/>
            <person name="Cuomo C."/>
            <person name="Burger G."/>
            <person name="Gray M.W."/>
            <person name="Holland P.W.H."/>
            <person name="King N."/>
            <person name="Lang F.B.F."/>
            <person name="Roger A.J."/>
            <person name="Ruiz-Trillo I."/>
            <person name="Young S.K."/>
            <person name="Zeng Q."/>
            <person name="Gargeya S."/>
            <person name="Alvarado L."/>
            <person name="Berlin A."/>
            <person name="Chapman S.B."/>
            <person name="Chen Z."/>
            <person name="Freedman E."/>
            <person name="Gellesch M."/>
            <person name="Goldberg J."/>
            <person name="Griggs A."/>
            <person name="Gujja S."/>
            <person name="Heilman E."/>
            <person name="Heiman D."/>
            <person name="Howarth C."/>
            <person name="Mehta T."/>
            <person name="Neiman D."/>
            <person name="Pearson M."/>
            <person name="Roberts A."/>
            <person name="Saif S."/>
            <person name="Shea T."/>
            <person name="Shenoy N."/>
            <person name="Sisk P."/>
            <person name="Stolte C."/>
            <person name="Sykes S."/>
            <person name="White J."/>
            <person name="Yandava C."/>
            <person name="Haas B."/>
            <person name="Nusbaum C."/>
            <person name="Birren B."/>
        </authorList>
    </citation>
    <scope>NUCLEOTIDE SEQUENCE [LARGE SCALE GENOMIC DNA]</scope>
    <source>
        <strain evidence="2">ATCC 50818</strain>
    </source>
</reference>
<evidence type="ECO:0000256" key="1">
    <source>
        <dbReference type="SAM" id="SignalP"/>
    </source>
</evidence>
<sequence>MAPACTARPSCLVALLLLGCVVGAQGNVLFQEDGYGDLRIRTEDGLRHTGLTVNDVDLLAELRRTQFMVNKLKDMMCAAHDPSSSVYTDQFRLEESADGKAYVTVVEHSATKKVFLVPFTEDHVVEYDPVTQNLTKIPLPSDFLAAEAQRAGQSGVALWQGAFEAQDGSLYAVPFASTAVLIIHPETHTLDVTTIAGLEPGPKYRGGVLVSDRFIVTVPGEADHSLIIDMNTNELHNITIDVDHESQHNIKWSGGSLGRDGKIYCVPRDANAILIIDPQTQTYDATTLTVHPANDKWWGSVMVPSGKIIGFPRNFHSVLVIDPSTQSTSLIRTSKDEDGIQWERPRWAPGFVGPDGRAYGVPATSKSVLVIDADAKVVSEVEIPDLPNTGSPDDPDIMWHGCIVRGNGRAYCAPVHATNPLVIDMEMVTLCW</sequence>
<dbReference type="InParanoid" id="F2UPE1"/>
<feature type="chain" id="PRO_5003287780" evidence="1">
    <location>
        <begin position="27"/>
        <end position="432"/>
    </location>
</feature>
<name>F2UPE1_SALR5</name>
<organism evidence="3">
    <name type="scientific">Salpingoeca rosetta (strain ATCC 50818 / BSB-021)</name>
    <dbReference type="NCBI Taxonomy" id="946362"/>
    <lineage>
        <taxon>Eukaryota</taxon>
        <taxon>Choanoflagellata</taxon>
        <taxon>Craspedida</taxon>
        <taxon>Salpingoecidae</taxon>
        <taxon>Salpingoeca</taxon>
    </lineage>
</organism>
<evidence type="ECO:0000313" key="2">
    <source>
        <dbReference type="EMBL" id="EGD79496.1"/>
    </source>
</evidence>
<dbReference type="EMBL" id="GL832986">
    <property type="protein sequence ID" value="EGD79496.1"/>
    <property type="molecule type" value="Genomic_DNA"/>
</dbReference>
<dbReference type="InterPro" id="IPR015943">
    <property type="entry name" value="WD40/YVTN_repeat-like_dom_sf"/>
</dbReference>
<dbReference type="OrthoDB" id="10260017at2759"/>
<dbReference type="AlphaFoldDB" id="F2UPE1"/>
<protein>
    <submittedName>
        <fullName evidence="2">Uncharacterized protein</fullName>
    </submittedName>
</protein>
<gene>
    <name evidence="2" type="ORF">PTSG_12988</name>
</gene>
<dbReference type="Gene3D" id="2.130.10.10">
    <property type="entry name" value="YVTN repeat-like/Quinoprotein amine dehydrogenase"/>
    <property type="match status" value="1"/>
</dbReference>
<dbReference type="InterPro" id="IPR011045">
    <property type="entry name" value="N2O_reductase_N"/>
</dbReference>
<keyword evidence="1" id="KW-0732">Signal</keyword>
<proteinExistence type="predicted"/>
<evidence type="ECO:0000313" key="3">
    <source>
        <dbReference type="Proteomes" id="UP000007799"/>
    </source>
</evidence>
<dbReference type="Proteomes" id="UP000007799">
    <property type="component" value="Unassembled WGS sequence"/>
</dbReference>
<dbReference type="KEGG" id="sre:PTSG_12988"/>
<keyword evidence="3" id="KW-1185">Reference proteome</keyword>
<dbReference type="SUPFAM" id="SSF50974">
    <property type="entry name" value="Nitrous oxide reductase, N-terminal domain"/>
    <property type="match status" value="1"/>
</dbReference>
<accession>F2UPE1</accession>
<dbReference type="GeneID" id="16069519"/>
<feature type="signal peptide" evidence="1">
    <location>
        <begin position="1"/>
        <end position="26"/>
    </location>
</feature>
<dbReference type="RefSeq" id="XP_004988977.1">
    <property type="nucleotide sequence ID" value="XM_004988920.1"/>
</dbReference>